<dbReference type="GO" id="GO:0042803">
    <property type="term" value="F:protein homodimerization activity"/>
    <property type="evidence" value="ECO:0007669"/>
    <property type="project" value="InterPro"/>
</dbReference>
<evidence type="ECO:0000256" key="3">
    <source>
        <dbReference type="ARBA" id="ARBA00011738"/>
    </source>
</evidence>
<dbReference type="GO" id="GO:0051087">
    <property type="term" value="F:protein-folding chaperone binding"/>
    <property type="evidence" value="ECO:0007669"/>
    <property type="project" value="InterPro"/>
</dbReference>
<evidence type="ECO:0000256" key="2">
    <source>
        <dbReference type="ARBA" id="ARBA00009054"/>
    </source>
</evidence>
<dbReference type="HAMAP" id="MF_01151">
    <property type="entry name" value="GrpE"/>
    <property type="match status" value="1"/>
</dbReference>
<dbReference type="PANTHER" id="PTHR21237">
    <property type="entry name" value="GRPE PROTEIN"/>
    <property type="match status" value="1"/>
</dbReference>
<proteinExistence type="inferred from homology"/>
<dbReference type="GO" id="GO:0006457">
    <property type="term" value="P:protein folding"/>
    <property type="evidence" value="ECO:0007669"/>
    <property type="project" value="InterPro"/>
</dbReference>
<evidence type="ECO:0000256" key="8">
    <source>
        <dbReference type="ARBA" id="ARBA00072274"/>
    </source>
</evidence>
<dbReference type="SUPFAM" id="SSF51064">
    <property type="entry name" value="Head domain of nucleotide exchange factor GrpE"/>
    <property type="match status" value="1"/>
</dbReference>
<dbReference type="Gene3D" id="3.90.20.20">
    <property type="match status" value="1"/>
</dbReference>
<dbReference type="Gene3D" id="2.30.22.10">
    <property type="entry name" value="Head domain of nucleotide exchange factor GrpE"/>
    <property type="match status" value="1"/>
</dbReference>
<sequence>MAEKEIHEEILNEEETKETCHCEDNCKCQEAPANDEEIAKLKAEVEDWKNSYLRKQAEFQNFTKRKEKEFQELKAFASEKVVTKLLDIIDNLERAIAAAEATKDFDSLVKGVELTLSQMKSTITSEGVEPIETNGEKFDPHHHMAVAVEDSADHENEEIIAEFQKGYKMKGKVIRPSMVKVCKK</sequence>
<evidence type="ECO:0000256" key="9">
    <source>
        <dbReference type="ARBA" id="ARBA00076414"/>
    </source>
</evidence>
<comment type="subunit">
    <text evidence="3 10">Homodimer.</text>
</comment>
<dbReference type="OrthoDB" id="9812586at2"/>
<dbReference type="CDD" id="cd00446">
    <property type="entry name" value="GrpE"/>
    <property type="match status" value="1"/>
</dbReference>
<dbReference type="SUPFAM" id="SSF58014">
    <property type="entry name" value="Coiled-coil domain of nucleotide exchange factor GrpE"/>
    <property type="match status" value="1"/>
</dbReference>
<dbReference type="PRINTS" id="PR00773">
    <property type="entry name" value="GRPEPROTEIN"/>
</dbReference>
<evidence type="ECO:0000256" key="4">
    <source>
        <dbReference type="ARBA" id="ARBA00022490"/>
    </source>
</evidence>
<comment type="function">
    <text evidence="7 10 11">Participates actively in the response to hyperosmotic and heat shock by preventing the aggregation of stress-denatured proteins, in association with DnaK and GrpE. It is the nucleotide exchange factor for DnaK and may function as a thermosensor. Unfolded proteins bind initially to DnaJ; upon interaction with the DnaJ-bound protein, DnaK hydrolyzes its bound ATP, resulting in the formation of a stable complex. GrpE releases ADP from DnaK; ATP binding to DnaK triggers the release of the substrate protein, thus completing the reaction cycle. Several rounds of ATP-dependent interactions between DnaJ, DnaK and GrpE are required for fully efficient folding.</text>
</comment>
<evidence type="ECO:0000313" key="14">
    <source>
        <dbReference type="Proteomes" id="UP000191153"/>
    </source>
</evidence>
<name>A0A1T4NX00_9FUSO</name>
<dbReference type="PANTHER" id="PTHR21237:SF23">
    <property type="entry name" value="GRPE PROTEIN HOMOLOG, MITOCHONDRIAL"/>
    <property type="match status" value="1"/>
</dbReference>
<keyword evidence="14" id="KW-1185">Reference proteome</keyword>
<dbReference type="AlphaFoldDB" id="A0A1T4NX00"/>
<evidence type="ECO:0000256" key="5">
    <source>
        <dbReference type="ARBA" id="ARBA00023016"/>
    </source>
</evidence>
<dbReference type="PROSITE" id="PS01071">
    <property type="entry name" value="GRPE"/>
    <property type="match status" value="1"/>
</dbReference>
<evidence type="ECO:0000256" key="12">
    <source>
        <dbReference type="RuleBase" id="RU004478"/>
    </source>
</evidence>
<comment type="subcellular location">
    <subcellularLocation>
        <location evidence="1 10">Cytoplasm</location>
    </subcellularLocation>
</comment>
<dbReference type="GO" id="GO:0005737">
    <property type="term" value="C:cytoplasm"/>
    <property type="evidence" value="ECO:0007669"/>
    <property type="project" value="UniProtKB-SubCell"/>
</dbReference>
<evidence type="ECO:0000256" key="6">
    <source>
        <dbReference type="ARBA" id="ARBA00023186"/>
    </source>
</evidence>
<evidence type="ECO:0000256" key="10">
    <source>
        <dbReference type="HAMAP-Rule" id="MF_01151"/>
    </source>
</evidence>
<dbReference type="Pfam" id="PF01025">
    <property type="entry name" value="GrpE"/>
    <property type="match status" value="1"/>
</dbReference>
<gene>
    <name evidence="10" type="primary">grpE</name>
    <name evidence="13" type="ORF">SAMN02745174_01702</name>
</gene>
<dbReference type="RefSeq" id="WP_078694172.1">
    <property type="nucleotide sequence ID" value="NZ_FUWX01000012.1"/>
</dbReference>
<keyword evidence="5 10" id="KW-0346">Stress response</keyword>
<dbReference type="NCBIfam" id="NF010738">
    <property type="entry name" value="PRK14140.1"/>
    <property type="match status" value="1"/>
</dbReference>
<organism evidence="13 14">
    <name type="scientific">Cetobacterium ceti</name>
    <dbReference type="NCBI Taxonomy" id="180163"/>
    <lineage>
        <taxon>Bacteria</taxon>
        <taxon>Fusobacteriati</taxon>
        <taxon>Fusobacteriota</taxon>
        <taxon>Fusobacteriia</taxon>
        <taxon>Fusobacteriales</taxon>
        <taxon>Fusobacteriaceae</taxon>
        <taxon>Cetobacterium</taxon>
    </lineage>
</organism>
<dbReference type="InterPro" id="IPR009012">
    <property type="entry name" value="GrpE_head"/>
</dbReference>
<keyword evidence="6 10" id="KW-0143">Chaperone</keyword>
<dbReference type="STRING" id="180163.SAMN02745174_01702"/>
<dbReference type="InterPro" id="IPR000740">
    <property type="entry name" value="GrpE"/>
</dbReference>
<evidence type="ECO:0000256" key="7">
    <source>
        <dbReference type="ARBA" id="ARBA00053401"/>
    </source>
</evidence>
<protein>
    <recommendedName>
        <fullName evidence="8 10">Protein GrpE</fullName>
    </recommendedName>
    <alternativeName>
        <fullName evidence="9 10">HSP-70 cofactor</fullName>
    </alternativeName>
</protein>
<dbReference type="FunFam" id="2.30.22.10:FF:000001">
    <property type="entry name" value="Protein GrpE"/>
    <property type="match status" value="1"/>
</dbReference>
<accession>A0A1T4NX00</accession>
<reference evidence="13 14" key="1">
    <citation type="submission" date="2017-02" db="EMBL/GenBank/DDBJ databases">
        <authorList>
            <person name="Peterson S.W."/>
        </authorList>
    </citation>
    <scope>NUCLEOTIDE SEQUENCE [LARGE SCALE GENOMIC DNA]</scope>
    <source>
        <strain evidence="13 14">ATCC 700028</strain>
    </source>
</reference>
<dbReference type="Proteomes" id="UP000191153">
    <property type="component" value="Unassembled WGS sequence"/>
</dbReference>
<dbReference type="EMBL" id="FUWX01000012">
    <property type="protein sequence ID" value="SJZ83880.1"/>
    <property type="molecule type" value="Genomic_DNA"/>
</dbReference>
<dbReference type="GO" id="GO:0051082">
    <property type="term" value="F:unfolded protein binding"/>
    <property type="evidence" value="ECO:0007669"/>
    <property type="project" value="TreeGrafter"/>
</dbReference>
<evidence type="ECO:0000313" key="13">
    <source>
        <dbReference type="EMBL" id="SJZ83880.1"/>
    </source>
</evidence>
<comment type="similarity">
    <text evidence="2 10 12">Belongs to the GrpE family.</text>
</comment>
<evidence type="ECO:0000256" key="1">
    <source>
        <dbReference type="ARBA" id="ARBA00004496"/>
    </source>
</evidence>
<evidence type="ECO:0000256" key="11">
    <source>
        <dbReference type="RuleBase" id="RU000639"/>
    </source>
</evidence>
<dbReference type="GO" id="GO:0000774">
    <property type="term" value="F:adenyl-nucleotide exchange factor activity"/>
    <property type="evidence" value="ECO:0007669"/>
    <property type="project" value="InterPro"/>
</dbReference>
<keyword evidence="4 10" id="KW-0963">Cytoplasm</keyword>
<dbReference type="InterPro" id="IPR013805">
    <property type="entry name" value="GrpE_CC"/>
</dbReference>